<dbReference type="SUPFAM" id="SSF49417">
    <property type="entry name" value="p53-like transcription factors"/>
    <property type="match status" value="1"/>
</dbReference>
<dbReference type="InterPro" id="IPR048988">
    <property type="entry name" value="STAT_linker"/>
</dbReference>
<dbReference type="InterPro" id="IPR001217">
    <property type="entry name" value="STAT"/>
</dbReference>
<evidence type="ECO:0000256" key="3">
    <source>
        <dbReference type="ARBA" id="ARBA00005586"/>
    </source>
</evidence>
<evidence type="ECO:0000256" key="2">
    <source>
        <dbReference type="ARBA" id="ARBA00004496"/>
    </source>
</evidence>
<keyword evidence="4" id="KW-0963">Cytoplasm</keyword>
<keyword evidence="10" id="KW-0804">Transcription</keyword>
<dbReference type="PROSITE" id="PS50001">
    <property type="entry name" value="SH2"/>
    <property type="match status" value="1"/>
</dbReference>
<dbReference type="InterPro" id="IPR000980">
    <property type="entry name" value="SH2"/>
</dbReference>
<keyword evidence="5" id="KW-0597">Phosphoprotein</keyword>
<accession>A0A1D2MNP1</accession>
<evidence type="ECO:0000256" key="4">
    <source>
        <dbReference type="ARBA" id="ARBA00022490"/>
    </source>
</evidence>
<keyword evidence="7" id="KW-0805">Transcription regulation</keyword>
<evidence type="ECO:0000313" key="15">
    <source>
        <dbReference type="Proteomes" id="UP000094527"/>
    </source>
</evidence>
<keyword evidence="6 12" id="KW-0727">SH2 domain</keyword>
<sequence>KYSMVTPFGLEVTPEMSSVNTGLKLVCMSISKHRQHFNAQLRLKIMDVVRKNKGKEKLSIVANEKYCFLFVAELPIRDKIVKTWTTSFPLIVITHGCDSMNGWAAATWDNAFPAPNREGFEVRPTAYWCQLSEMLGSVFRMWVGAESSLKPSHLECIANKLKLCTGDAFPQISWKEMVKGENTNSDGSENSFWCWFYRAALIVKSYFKEVWENNYIEGFIGGEEACSFLLSRNAQPGTFIIRFSDSVPGSISLIVVLNDGTTCRWEPLEFYLQNKYGPYSESFLNLLGAEYSVIGGEIFRYVYPNICKKQAFANFYEKVPDRKVKLKEHYKKIVSVMKTDDEDKDMEDGSSRNQENVLKVLLNNATLNEDMPEPEESSDIRLDSWQNISTPEMVEWMEALAEAHDV</sequence>
<dbReference type="InterPro" id="IPR036860">
    <property type="entry name" value="SH2_dom_sf"/>
</dbReference>
<dbReference type="PANTHER" id="PTHR11801">
    <property type="entry name" value="SIGNAL TRANSDUCER AND ACTIVATOR OF TRANSCRIPTION"/>
    <property type="match status" value="1"/>
</dbReference>
<dbReference type="OrthoDB" id="7993183at2759"/>
<feature type="non-terminal residue" evidence="14">
    <location>
        <position position="1"/>
    </location>
</feature>
<dbReference type="Gene3D" id="2.60.40.630">
    <property type="entry name" value="STAT transcription factor, DNA-binding domain"/>
    <property type="match status" value="1"/>
</dbReference>
<reference evidence="14 15" key="1">
    <citation type="journal article" date="2016" name="Genome Biol. Evol.">
        <title>Gene Family Evolution Reflects Adaptation to Soil Environmental Stressors in the Genome of the Collembolan Orchesella cincta.</title>
        <authorList>
            <person name="Faddeeva-Vakhrusheva A."/>
            <person name="Derks M.F."/>
            <person name="Anvar S.Y."/>
            <person name="Agamennone V."/>
            <person name="Suring W."/>
            <person name="Smit S."/>
            <person name="van Straalen N.M."/>
            <person name="Roelofs D."/>
        </authorList>
    </citation>
    <scope>NUCLEOTIDE SEQUENCE [LARGE SCALE GENOMIC DNA]</scope>
    <source>
        <tissue evidence="14">Mixed pool</tissue>
    </source>
</reference>
<proteinExistence type="inferred from homology"/>
<keyword evidence="9" id="KW-0010">Activator</keyword>
<evidence type="ECO:0000256" key="7">
    <source>
        <dbReference type="ARBA" id="ARBA00023015"/>
    </source>
</evidence>
<keyword evidence="15" id="KW-1185">Reference proteome</keyword>
<evidence type="ECO:0000256" key="6">
    <source>
        <dbReference type="ARBA" id="ARBA00022999"/>
    </source>
</evidence>
<gene>
    <name evidence="14" type="ORF">Ocin01_12029</name>
</gene>
<comment type="caution">
    <text evidence="14">The sequence shown here is derived from an EMBL/GenBank/DDBJ whole genome shotgun (WGS) entry which is preliminary data.</text>
</comment>
<dbReference type="Gene3D" id="3.30.505.10">
    <property type="entry name" value="SH2 domain"/>
    <property type="match status" value="1"/>
</dbReference>
<dbReference type="STRING" id="48709.A0A1D2MNP1"/>
<evidence type="ECO:0000313" key="14">
    <source>
        <dbReference type="EMBL" id="ODM94657.1"/>
    </source>
</evidence>
<dbReference type="Pfam" id="PF00017">
    <property type="entry name" value="SH2"/>
    <property type="match status" value="1"/>
</dbReference>
<dbReference type="InterPro" id="IPR008967">
    <property type="entry name" value="p53-like_TF_DNA-bd_sf"/>
</dbReference>
<keyword evidence="11" id="KW-0539">Nucleus</keyword>
<evidence type="ECO:0000256" key="1">
    <source>
        <dbReference type="ARBA" id="ARBA00004123"/>
    </source>
</evidence>
<dbReference type="AlphaFoldDB" id="A0A1D2MNP1"/>
<dbReference type="GO" id="GO:0005634">
    <property type="term" value="C:nucleus"/>
    <property type="evidence" value="ECO:0007669"/>
    <property type="project" value="UniProtKB-SubCell"/>
</dbReference>
<dbReference type="GO" id="GO:0007165">
    <property type="term" value="P:signal transduction"/>
    <property type="evidence" value="ECO:0007669"/>
    <property type="project" value="InterPro"/>
</dbReference>
<dbReference type="InterPro" id="IPR012345">
    <property type="entry name" value="STAT_TF_DNA-bd_N"/>
</dbReference>
<dbReference type="GO" id="GO:0003677">
    <property type="term" value="F:DNA binding"/>
    <property type="evidence" value="ECO:0007669"/>
    <property type="project" value="UniProtKB-KW"/>
</dbReference>
<evidence type="ECO:0000256" key="11">
    <source>
        <dbReference type="ARBA" id="ARBA00023242"/>
    </source>
</evidence>
<dbReference type="Gene3D" id="1.10.238.10">
    <property type="entry name" value="EF-hand"/>
    <property type="match status" value="1"/>
</dbReference>
<comment type="subcellular location">
    <subcellularLocation>
        <location evidence="2">Cytoplasm</location>
    </subcellularLocation>
    <subcellularLocation>
        <location evidence="1">Nucleus</location>
    </subcellularLocation>
</comment>
<dbReference type="SUPFAM" id="SSF55550">
    <property type="entry name" value="SH2 domain"/>
    <property type="match status" value="1"/>
</dbReference>
<evidence type="ECO:0000256" key="9">
    <source>
        <dbReference type="ARBA" id="ARBA00023159"/>
    </source>
</evidence>
<protein>
    <submittedName>
        <fullName evidence="14">Signal transducer and activator of transcription 5B</fullName>
    </submittedName>
</protein>
<name>A0A1D2MNP1_ORCCI</name>
<dbReference type="Pfam" id="PF21354">
    <property type="entry name" value="STAT_linker"/>
    <property type="match status" value="1"/>
</dbReference>
<dbReference type="Proteomes" id="UP000094527">
    <property type="component" value="Unassembled WGS sequence"/>
</dbReference>
<comment type="similarity">
    <text evidence="3">Belongs to the transcription factor STAT family.</text>
</comment>
<evidence type="ECO:0000256" key="12">
    <source>
        <dbReference type="PROSITE-ProRule" id="PRU00191"/>
    </source>
</evidence>
<dbReference type="EMBL" id="LJIJ01000774">
    <property type="protein sequence ID" value="ODM94657.1"/>
    <property type="molecule type" value="Genomic_DNA"/>
</dbReference>
<dbReference type="GO" id="GO:0005737">
    <property type="term" value="C:cytoplasm"/>
    <property type="evidence" value="ECO:0007669"/>
    <property type="project" value="UniProtKB-SubCell"/>
</dbReference>
<dbReference type="GO" id="GO:0003700">
    <property type="term" value="F:DNA-binding transcription factor activity"/>
    <property type="evidence" value="ECO:0007669"/>
    <property type="project" value="InterPro"/>
</dbReference>
<evidence type="ECO:0000256" key="10">
    <source>
        <dbReference type="ARBA" id="ARBA00023163"/>
    </source>
</evidence>
<organism evidence="14 15">
    <name type="scientific">Orchesella cincta</name>
    <name type="common">Springtail</name>
    <name type="synonym">Podura cincta</name>
    <dbReference type="NCBI Taxonomy" id="48709"/>
    <lineage>
        <taxon>Eukaryota</taxon>
        <taxon>Metazoa</taxon>
        <taxon>Ecdysozoa</taxon>
        <taxon>Arthropoda</taxon>
        <taxon>Hexapoda</taxon>
        <taxon>Collembola</taxon>
        <taxon>Entomobryomorpha</taxon>
        <taxon>Entomobryoidea</taxon>
        <taxon>Orchesellidae</taxon>
        <taxon>Orchesellinae</taxon>
        <taxon>Orchesella</taxon>
    </lineage>
</organism>
<evidence type="ECO:0000259" key="13">
    <source>
        <dbReference type="PROSITE" id="PS50001"/>
    </source>
</evidence>
<dbReference type="GO" id="GO:0006357">
    <property type="term" value="P:regulation of transcription by RNA polymerase II"/>
    <property type="evidence" value="ECO:0007669"/>
    <property type="project" value="UniProtKB-ARBA"/>
</dbReference>
<evidence type="ECO:0000256" key="5">
    <source>
        <dbReference type="ARBA" id="ARBA00022553"/>
    </source>
</evidence>
<feature type="domain" description="SH2" evidence="13">
    <location>
        <begin position="211"/>
        <end position="299"/>
    </location>
</feature>
<keyword evidence="8" id="KW-0238">DNA-binding</keyword>
<evidence type="ECO:0000256" key="8">
    <source>
        <dbReference type="ARBA" id="ARBA00023125"/>
    </source>
</evidence>